<dbReference type="SMART" id="SM00747">
    <property type="entry name" value="CFEM"/>
    <property type="match status" value="1"/>
</dbReference>
<evidence type="ECO:0000256" key="15">
    <source>
        <dbReference type="PROSITE-ProRule" id="PRU01356"/>
    </source>
</evidence>
<comment type="caution">
    <text evidence="18">The sequence shown here is derived from an EMBL/GenBank/DDBJ whole genome shotgun (WGS) entry which is preliminary data.</text>
</comment>
<evidence type="ECO:0000259" key="17">
    <source>
        <dbReference type="PROSITE" id="PS52012"/>
    </source>
</evidence>
<dbReference type="InterPro" id="IPR008427">
    <property type="entry name" value="Extracellular_membr_CFEM_dom"/>
</dbReference>
<keyword evidence="11" id="KW-0472">Membrane</keyword>
<dbReference type="EMBL" id="NMPR01000068">
    <property type="protein sequence ID" value="KAA8631802.1"/>
    <property type="molecule type" value="Genomic_DNA"/>
</dbReference>
<evidence type="ECO:0000256" key="13">
    <source>
        <dbReference type="ARBA" id="ARBA00023180"/>
    </source>
</evidence>
<feature type="chain" id="PRO_5035863495" description="CFEM domain-containing protein" evidence="16">
    <location>
        <begin position="18"/>
        <end position="187"/>
    </location>
</feature>
<accession>A0A8S8ZU62</accession>
<dbReference type="GO" id="GO:0098552">
    <property type="term" value="C:side of membrane"/>
    <property type="evidence" value="ECO:0007669"/>
    <property type="project" value="UniProtKB-KW"/>
</dbReference>
<dbReference type="GO" id="GO:0046872">
    <property type="term" value="F:metal ion binding"/>
    <property type="evidence" value="ECO:0007669"/>
    <property type="project" value="UniProtKB-UniRule"/>
</dbReference>
<keyword evidence="4" id="KW-1003">Cell membrane</keyword>
<dbReference type="Proteomes" id="UP000433876">
    <property type="component" value="Unassembled WGS sequence"/>
</dbReference>
<evidence type="ECO:0000256" key="14">
    <source>
        <dbReference type="ARBA" id="ARBA00023288"/>
    </source>
</evidence>
<comment type="similarity">
    <text evidence="3">Belongs to the RBT5 family.</text>
</comment>
<keyword evidence="8 15" id="KW-0479">Metal-binding</keyword>
<dbReference type="PANTHER" id="PTHR37928:SF2">
    <property type="entry name" value="GPI ANCHORED CFEM DOMAIN PROTEIN (AFU_ORTHOLOGUE AFUA_6G10580)"/>
    <property type="match status" value="1"/>
</dbReference>
<dbReference type="PROSITE" id="PS52012">
    <property type="entry name" value="CFEM"/>
    <property type="match status" value="1"/>
</dbReference>
<feature type="signal peptide" evidence="16">
    <location>
        <begin position="1"/>
        <end position="17"/>
    </location>
</feature>
<evidence type="ECO:0000256" key="3">
    <source>
        <dbReference type="ARBA" id="ARBA00010031"/>
    </source>
</evidence>
<evidence type="ECO:0000256" key="16">
    <source>
        <dbReference type="SAM" id="SignalP"/>
    </source>
</evidence>
<evidence type="ECO:0000256" key="11">
    <source>
        <dbReference type="ARBA" id="ARBA00023136"/>
    </source>
</evidence>
<evidence type="ECO:0000256" key="12">
    <source>
        <dbReference type="ARBA" id="ARBA00023157"/>
    </source>
</evidence>
<evidence type="ECO:0000256" key="9">
    <source>
        <dbReference type="ARBA" id="ARBA00022729"/>
    </source>
</evidence>
<feature type="domain" description="CFEM" evidence="17">
    <location>
        <begin position="1"/>
        <end position="113"/>
    </location>
</feature>
<comment type="caution">
    <text evidence="15">Lacks conserved residue(s) required for the propagation of feature annotation.</text>
</comment>
<protein>
    <recommendedName>
        <fullName evidence="17">CFEM domain-containing protein</fullName>
    </recommendedName>
</protein>
<evidence type="ECO:0000256" key="10">
    <source>
        <dbReference type="ARBA" id="ARBA00023004"/>
    </source>
</evidence>
<evidence type="ECO:0000256" key="5">
    <source>
        <dbReference type="ARBA" id="ARBA00022525"/>
    </source>
</evidence>
<dbReference type="PANTHER" id="PTHR37928">
    <property type="entry name" value="CFEM DOMAIN PROTEIN (AFU_ORTHOLOGUE AFUA_6G14090)"/>
    <property type="match status" value="1"/>
</dbReference>
<evidence type="ECO:0000256" key="4">
    <source>
        <dbReference type="ARBA" id="ARBA00022475"/>
    </source>
</evidence>
<dbReference type="AlphaFoldDB" id="A0A8S8ZU62"/>
<name>A0A8S8ZU62_SORMA</name>
<evidence type="ECO:0000256" key="1">
    <source>
        <dbReference type="ARBA" id="ARBA00004609"/>
    </source>
</evidence>
<dbReference type="OMA" id="CALPCID"/>
<dbReference type="InterPro" id="IPR051735">
    <property type="entry name" value="CFEM_domain"/>
</dbReference>
<dbReference type="VEuPathDB" id="FungiDB:SMAC_09142"/>
<keyword evidence="6 15" id="KW-0349">Heme</keyword>
<gene>
    <name evidence="18" type="ORF">SMACR_09142</name>
</gene>
<comment type="subcellular location">
    <subcellularLocation>
        <location evidence="1">Cell membrane</location>
        <topology evidence="1">Lipid-anchor</topology>
        <topology evidence="1">GPI-anchor</topology>
    </subcellularLocation>
    <subcellularLocation>
        <location evidence="2">Secreted</location>
    </subcellularLocation>
</comment>
<keyword evidence="5" id="KW-0964">Secreted</keyword>
<evidence type="ECO:0000313" key="19">
    <source>
        <dbReference type="Proteomes" id="UP000433876"/>
    </source>
</evidence>
<feature type="binding site" description="axial binding residue" evidence="15">
    <location>
        <position position="44"/>
    </location>
    <ligand>
        <name>heme</name>
        <dbReference type="ChEBI" id="CHEBI:30413"/>
    </ligand>
    <ligandPart>
        <name>Fe</name>
        <dbReference type="ChEBI" id="CHEBI:18248"/>
    </ligandPart>
</feature>
<sequence>MKYSAVAVAAFVAIASAQDISIIPECALPCIDKAALKVCTSKEDYKCICENKESLVGAATTCVIGACGAEVALQEVLPATETFCEEVLAGGDAPASSAAATTAAPATSSAAAAPSSSAAAVTTSAAAVESSAAATTLAPSASVPAPSSNGTVSVAPPVSSSPVEAGAAVAGYIGSFGVAALAALAAF</sequence>
<evidence type="ECO:0000256" key="7">
    <source>
        <dbReference type="ARBA" id="ARBA00022622"/>
    </source>
</evidence>
<proteinExistence type="inferred from homology"/>
<evidence type="ECO:0000313" key="18">
    <source>
        <dbReference type="EMBL" id="KAA8631802.1"/>
    </source>
</evidence>
<evidence type="ECO:0000256" key="2">
    <source>
        <dbReference type="ARBA" id="ARBA00004613"/>
    </source>
</evidence>
<keyword evidence="9 16" id="KW-0732">Signal</keyword>
<organism evidence="18 19">
    <name type="scientific">Sordaria macrospora</name>
    <dbReference type="NCBI Taxonomy" id="5147"/>
    <lineage>
        <taxon>Eukaryota</taxon>
        <taxon>Fungi</taxon>
        <taxon>Dikarya</taxon>
        <taxon>Ascomycota</taxon>
        <taxon>Pezizomycotina</taxon>
        <taxon>Sordariomycetes</taxon>
        <taxon>Sordariomycetidae</taxon>
        <taxon>Sordariales</taxon>
        <taxon>Sordariaceae</taxon>
        <taxon>Sordaria</taxon>
    </lineage>
</organism>
<dbReference type="GO" id="GO:0005576">
    <property type="term" value="C:extracellular region"/>
    <property type="evidence" value="ECO:0007669"/>
    <property type="project" value="UniProtKB-SubCell"/>
</dbReference>
<keyword evidence="7" id="KW-0336">GPI-anchor</keyword>
<keyword evidence="13" id="KW-0325">Glycoprotein</keyword>
<reference evidence="18 19" key="1">
    <citation type="submission" date="2017-07" db="EMBL/GenBank/DDBJ databases">
        <title>Genome sequence of the Sordaria macrospora wild type strain R19027.</title>
        <authorList>
            <person name="Nowrousian M."/>
            <person name="Teichert I."/>
            <person name="Kueck U."/>
        </authorList>
    </citation>
    <scope>NUCLEOTIDE SEQUENCE [LARGE SCALE GENOMIC DNA]</scope>
    <source>
        <strain evidence="18 19">R19027</strain>
        <tissue evidence="18">Mycelium</tissue>
    </source>
</reference>
<evidence type="ECO:0000256" key="8">
    <source>
        <dbReference type="ARBA" id="ARBA00022723"/>
    </source>
</evidence>
<keyword evidence="12" id="KW-1015">Disulfide bond</keyword>
<dbReference type="GO" id="GO:0005886">
    <property type="term" value="C:plasma membrane"/>
    <property type="evidence" value="ECO:0007669"/>
    <property type="project" value="UniProtKB-SubCell"/>
</dbReference>
<evidence type="ECO:0000256" key="6">
    <source>
        <dbReference type="ARBA" id="ARBA00022617"/>
    </source>
</evidence>
<dbReference type="Pfam" id="PF05730">
    <property type="entry name" value="CFEM"/>
    <property type="match status" value="1"/>
</dbReference>
<keyword evidence="10 15" id="KW-0408">Iron</keyword>
<keyword evidence="14" id="KW-0449">Lipoprotein</keyword>